<dbReference type="Pfam" id="PF11161">
    <property type="entry name" value="DUF2944"/>
    <property type="match status" value="1"/>
</dbReference>
<comment type="caution">
    <text evidence="1">The sequence shown here is derived from an EMBL/GenBank/DDBJ whole genome shotgun (WGS) entry which is preliminary data.</text>
</comment>
<accession>A0A840RUX8</accession>
<evidence type="ECO:0000313" key="1">
    <source>
        <dbReference type="EMBL" id="MBB5200269.1"/>
    </source>
</evidence>
<protein>
    <recommendedName>
        <fullName evidence="3">DUF2946 family protein</fullName>
    </recommendedName>
</protein>
<evidence type="ECO:0008006" key="3">
    <source>
        <dbReference type="Google" id="ProtNLM"/>
    </source>
</evidence>
<name>A0A840RUX8_9BURK</name>
<dbReference type="AlphaFoldDB" id="A0A840RUX8"/>
<reference evidence="1 2" key="1">
    <citation type="submission" date="2020-08" db="EMBL/GenBank/DDBJ databases">
        <title>Genomic Encyclopedia of Type Strains, Phase IV (KMG-IV): sequencing the most valuable type-strain genomes for metagenomic binning, comparative biology and taxonomic classification.</title>
        <authorList>
            <person name="Goeker M."/>
        </authorList>
    </citation>
    <scope>NUCLEOTIDE SEQUENCE [LARGE SCALE GENOMIC DNA]</scope>
    <source>
        <strain evidence="1 2">DSM 23240</strain>
    </source>
</reference>
<keyword evidence="2" id="KW-1185">Reference proteome</keyword>
<organism evidence="1 2">
    <name type="scientific">Glaciimonas immobilis</name>
    <dbReference type="NCBI Taxonomy" id="728004"/>
    <lineage>
        <taxon>Bacteria</taxon>
        <taxon>Pseudomonadati</taxon>
        <taxon>Pseudomonadota</taxon>
        <taxon>Betaproteobacteria</taxon>
        <taxon>Burkholderiales</taxon>
        <taxon>Oxalobacteraceae</taxon>
        <taxon>Glaciimonas</taxon>
    </lineage>
</organism>
<dbReference type="EMBL" id="JACHHQ010000004">
    <property type="protein sequence ID" value="MBB5200269.1"/>
    <property type="molecule type" value="Genomic_DNA"/>
</dbReference>
<proteinExistence type="predicted"/>
<gene>
    <name evidence="1" type="ORF">HNR39_002104</name>
</gene>
<dbReference type="RefSeq" id="WP_168051536.1">
    <property type="nucleotide sequence ID" value="NZ_JAAOZT010000001.1"/>
</dbReference>
<dbReference type="Proteomes" id="UP000571084">
    <property type="component" value="Unassembled WGS sequence"/>
</dbReference>
<sequence length="197" mass="22501">MDDIVKKAMQKWPDVPACFGWLALDARGAWRMRDEETQRHDLPGNKIMHIALCAFINRNYSVDAQGRGYFQNGPQCVYVDLALTPYIAHTDPLLGLVLQTGEVLQVIQNVLLTEQGQPLFVAANKVAALDDRDIADWMTGLRMNGKIITDERLMDWIDSPTDRTALTWQYNGIALRVERIATNDLALRFKFQQRPRE</sequence>
<evidence type="ECO:0000313" key="2">
    <source>
        <dbReference type="Proteomes" id="UP000571084"/>
    </source>
</evidence>
<dbReference type="InterPro" id="IPR021332">
    <property type="entry name" value="DUF2944"/>
</dbReference>